<evidence type="ECO:0000313" key="2">
    <source>
        <dbReference type="Proteomes" id="UP000217763"/>
    </source>
</evidence>
<accession>A0A291HPC2</accession>
<protein>
    <submittedName>
        <fullName evidence="1">Uncharacterized protein</fullName>
    </submittedName>
</protein>
<dbReference type="EMBL" id="CP012621">
    <property type="protein sequence ID" value="ATG73995.1"/>
    <property type="molecule type" value="Genomic_DNA"/>
</dbReference>
<dbReference type="Proteomes" id="UP000217763">
    <property type="component" value="Chromosome"/>
</dbReference>
<name>A0A291HPC2_9GAMM</name>
<dbReference type="AlphaFoldDB" id="A0A291HPC2"/>
<dbReference type="KEGG" id="zdf:AN401_09125"/>
<gene>
    <name evidence="1" type="ORF">AN401_09125</name>
</gene>
<evidence type="ECO:0000313" key="1">
    <source>
        <dbReference type="EMBL" id="ATG73995.1"/>
    </source>
</evidence>
<sequence>MNLERYNGYAYEKIISAIQSLISNQENIKSALIDADTFNLCHITPDNDLPGELHELYEELEEQIQCLRDGTGDDYAAELAISKLLTLFGRLHRHENVVPY</sequence>
<reference evidence="2" key="1">
    <citation type="submission" date="2015-09" db="EMBL/GenBank/DDBJ databases">
        <authorList>
            <person name="Shao Z."/>
            <person name="Wang L."/>
        </authorList>
    </citation>
    <scope>NUCLEOTIDE SEQUENCE [LARGE SCALE GENOMIC DNA]</scope>
    <source>
        <strain evidence="2">F13-1</strain>
    </source>
</reference>
<organism evidence="1 2">
    <name type="scientific">Zobellella denitrificans</name>
    <dbReference type="NCBI Taxonomy" id="347534"/>
    <lineage>
        <taxon>Bacteria</taxon>
        <taxon>Pseudomonadati</taxon>
        <taxon>Pseudomonadota</taxon>
        <taxon>Gammaproteobacteria</taxon>
        <taxon>Aeromonadales</taxon>
        <taxon>Aeromonadaceae</taxon>
        <taxon>Zobellella</taxon>
    </lineage>
</organism>
<keyword evidence="2" id="KW-1185">Reference proteome</keyword>
<proteinExistence type="predicted"/>
<dbReference type="RefSeq" id="WP_096779167.1">
    <property type="nucleotide sequence ID" value="NZ_CP012621.1"/>
</dbReference>